<dbReference type="EMBL" id="CAJVPT010000556">
    <property type="protein sequence ID" value="CAG8446556.1"/>
    <property type="molecule type" value="Genomic_DNA"/>
</dbReference>
<accession>A0ACA9K1A1</accession>
<evidence type="ECO:0000313" key="1">
    <source>
        <dbReference type="EMBL" id="CAG8446556.1"/>
    </source>
</evidence>
<protein>
    <submittedName>
        <fullName evidence="1">10837_t:CDS:1</fullName>
    </submittedName>
</protein>
<proteinExistence type="predicted"/>
<dbReference type="Proteomes" id="UP000789525">
    <property type="component" value="Unassembled WGS sequence"/>
</dbReference>
<organism evidence="1 2">
    <name type="scientific">Acaulospora colombiana</name>
    <dbReference type="NCBI Taxonomy" id="27376"/>
    <lineage>
        <taxon>Eukaryota</taxon>
        <taxon>Fungi</taxon>
        <taxon>Fungi incertae sedis</taxon>
        <taxon>Mucoromycota</taxon>
        <taxon>Glomeromycotina</taxon>
        <taxon>Glomeromycetes</taxon>
        <taxon>Diversisporales</taxon>
        <taxon>Acaulosporaceae</taxon>
        <taxon>Acaulospora</taxon>
    </lineage>
</organism>
<sequence>MASETSPAPSEYLTEAQFETTDSLEELTEIENADSRERLTEAEIIASTYLYRNESIKILALNILKQSDEIKFNDITIPEQKPCICCKGKILSTPPTPITILTCGHVVHRTCVEKFLVNKPDPICPDCGNFFTGSEPQFLLQANEINMAKMEVRPSKKPREDEKEEKESGVLKRLIKELSADISEISEEGSNEKSSGESQPHNFLYFFSMITHAESKNDTTNREVISRYFDFGKALKERHKEIKKTHNSSASRALLNLELPFLVVYQVMNEEAWIAKETLRQLLHQSISAVLPSYTPDSDKHRKLLGLPLKFYDAFEGVCSLRDFEVAGQEEDLPTEKIENNLRILKGNLKKSKARYAKSLRKCVGKVKSSELSWRDPLASQVLSSEMEMVKQLPKEEYESFMEPVKYMQAPPPSSIKPICDEFVSNYDDGTMEIPPQKLSHVNWWERGEVLRNITVRILETLGDIWKNPAFSPKFAKTQSEGTYVTDIIVPIIRATLKDLPIGKSAYISTAERQSVASKDRRGERGKRPDIMFIVKHEDRIYELIFAECSRIVCGGTKEEDDRHKTQLETRQLTENETRQYIISQWISEDFLASDLKPSKVLQPATFLDPQFTFLEKFLEKRRQRQVVRWLLNQGLLPSNAIKTSTYILDFAVLSNHHLEIVSNAIQENLYRNDTRKKSLSPQTVQVIPTSSAIPQEFMRLLESEIFILADQGYQHVFNPQCFANSFGESVVDFFDIGRISARESEAVVDRYCKHMFDDPTHQSKQFKSDLIEHFGCFTDSNNMPYTTTNTASSHHKAHQKCVQDLIKGLQPISGSVNKYLETTYPVLYSKMKKLDLGPNVPNSFGVFPTVAVNYNIICQFHRDMKDHRNSLCVVCPLGKFKGGELVFPELKLVVHVKQGQAVAFRSNLLIHGNLPIVAGTRHSVVFYIHNTVIKQKRKFGSLFADYELDWDNSDGNSSLPKYLPPTLGSGDNTHKPLEDEEIDEFLDLKCKERVSEEIIQIIKEKKLRDQEVSSGSQDTSPEELISPPLPSIHNENSNPEVKLSYSESKSSANLLSNQKIPYNQKVERGLRHELFICTKENNNKSSKVFDIQIPEFTLETILTGSSKVTSQNIVDLFRVAMKVRQKESLCWYCYYKAYENRVSDVKSANDIDDQSARTIVYNEIKLLLPDITDVNLHKITSRAKKVYVLYEGIGIDKISQVTYSASAISSLKDIQIQNIINDFSKKSIDTNSQKVIGVTNCHAHMPDPSSTNDISNTKVNLSPVSVDLKIKASEEAKKVLPETEINVLPSDTKTNVNKPLVSRPPISILPDDPKEKQKHVIKMALERFPVLSLKYSNESGDYFNSSEEINHRVKKELDILCRRLLEYNEKTFGSFMLEITKQHEERVEANKKLRSEVEEKKIELQQAEKYLEYLKSRSTH</sequence>
<keyword evidence="2" id="KW-1185">Reference proteome</keyword>
<comment type="caution">
    <text evidence="1">The sequence shown here is derived from an EMBL/GenBank/DDBJ whole genome shotgun (WGS) entry which is preliminary data.</text>
</comment>
<reference evidence="1" key="1">
    <citation type="submission" date="2021-06" db="EMBL/GenBank/DDBJ databases">
        <authorList>
            <person name="Kallberg Y."/>
            <person name="Tangrot J."/>
            <person name="Rosling A."/>
        </authorList>
    </citation>
    <scope>NUCLEOTIDE SEQUENCE</scope>
    <source>
        <strain evidence="1">CL356</strain>
    </source>
</reference>
<name>A0ACA9K1A1_9GLOM</name>
<evidence type="ECO:0000313" key="2">
    <source>
        <dbReference type="Proteomes" id="UP000789525"/>
    </source>
</evidence>
<gene>
    <name evidence="1" type="ORF">ACOLOM_LOCUS544</name>
</gene>